<name>A0A0U3E036_9CAUD</name>
<keyword evidence="2" id="KW-1185">Reference proteome</keyword>
<dbReference type="EMBL" id="KU245542">
    <property type="protein sequence ID" value="ALT58103.1"/>
    <property type="molecule type" value="Genomic_DNA"/>
</dbReference>
<accession>A0A0U3E036</accession>
<organism evidence="1 2">
    <name type="scientific">Pseudomonas phage SM1</name>
    <dbReference type="NCBI Taxonomy" id="1772332"/>
    <lineage>
        <taxon>Viruses</taxon>
        <taxon>Duplodnaviria</taxon>
        <taxon>Heunggongvirae</taxon>
        <taxon>Uroviricota</taxon>
        <taxon>Caudoviricetes</taxon>
        <taxon>Samunavirus</taxon>
        <taxon>Samunavirus SM1</taxon>
    </lineage>
</organism>
<reference evidence="1 2" key="1">
    <citation type="submission" date="2015-12" db="EMBL/GenBank/DDBJ databases">
        <title>In silico genomic study of Pseudomonas phage SM1.</title>
        <authorList>
            <person name="Zawawi N.A.M."/>
            <person name="Mat-Arip Y."/>
            <person name="Wan-Jauhari W.K."/>
            <person name="Fauzi A.A."/>
            <person name="Yee F.J."/>
        </authorList>
    </citation>
    <scope>NUCLEOTIDE SEQUENCE [LARGE SCALE GENOMIC DNA]</scope>
</reference>
<gene>
    <name evidence="1" type="ORF">SM1_0111</name>
</gene>
<dbReference type="Proteomes" id="UP000224832">
    <property type="component" value="Segment"/>
</dbReference>
<proteinExistence type="predicted"/>
<sequence>MSDALFVTLLGASLLVYAFYQPVRRLCLILRAMHRYRLGLSRASEIVEAEPSGSLPARMSAVRDVAMSNEGYRKDDWAMRGMLDYCCTYEREDAISVSREGETLSDFQLSQYSSDPTMECITRLANACIAEVEESHTRPWRVPSARLEVERFIAGTQSFVYEKLNRVELAVHAEAEIDRVVAAWRGRLASQARAASTISIPNEETPQTVPASAIEPIRVLARVPRRKRRGPDQCKEN</sequence>
<protein>
    <submittedName>
        <fullName evidence="1">Uncharacterized protein</fullName>
    </submittedName>
</protein>
<evidence type="ECO:0000313" key="1">
    <source>
        <dbReference type="EMBL" id="ALT58103.1"/>
    </source>
</evidence>
<evidence type="ECO:0000313" key="2">
    <source>
        <dbReference type="Proteomes" id="UP000224832"/>
    </source>
</evidence>